<dbReference type="KEGG" id="span:AWL63_10490"/>
<dbReference type="SUPFAM" id="SSF51735">
    <property type="entry name" value="NAD(P)-binding Rossmann-fold domains"/>
    <property type="match status" value="1"/>
</dbReference>
<evidence type="ECO:0000256" key="10">
    <source>
        <dbReference type="ARBA" id="ARBA00023167"/>
    </source>
</evidence>
<dbReference type="Gene3D" id="3.40.50.720">
    <property type="entry name" value="NAD(P)-binding Rossmann-like Domain"/>
    <property type="match status" value="1"/>
</dbReference>
<dbReference type="FunFam" id="3.40.50.720:FF:000006">
    <property type="entry name" value="Bifunctional protein FolD"/>
    <property type="match status" value="1"/>
</dbReference>
<dbReference type="GO" id="GO:0006164">
    <property type="term" value="P:purine nucleotide biosynthetic process"/>
    <property type="evidence" value="ECO:0007669"/>
    <property type="project" value="UniProtKB-KW"/>
</dbReference>
<dbReference type="EC" id="3.5.4.9" evidence="12"/>
<comment type="catalytic activity">
    <reaction evidence="12">
        <text>(6R)-5,10-methenyltetrahydrofolate + H2O = (6R)-10-formyltetrahydrofolate + H(+)</text>
        <dbReference type="Rhea" id="RHEA:23700"/>
        <dbReference type="ChEBI" id="CHEBI:15377"/>
        <dbReference type="ChEBI" id="CHEBI:15378"/>
        <dbReference type="ChEBI" id="CHEBI:57455"/>
        <dbReference type="ChEBI" id="CHEBI:195366"/>
        <dbReference type="EC" id="3.5.4.9"/>
    </reaction>
</comment>
<dbReference type="PANTHER" id="PTHR48099:SF5">
    <property type="entry name" value="C-1-TETRAHYDROFOLATE SYNTHASE, CYTOPLASMIC"/>
    <property type="match status" value="1"/>
</dbReference>
<comment type="pathway">
    <text evidence="1 12">One-carbon metabolism; tetrahydrofolate interconversion.</text>
</comment>
<dbReference type="NCBIfam" id="NF010785">
    <property type="entry name" value="PRK14188.1"/>
    <property type="match status" value="1"/>
</dbReference>
<comment type="subunit">
    <text evidence="2 12">Homodimer.</text>
</comment>
<dbReference type="Pfam" id="PF00763">
    <property type="entry name" value="THF_DHG_CYH"/>
    <property type="match status" value="1"/>
</dbReference>
<dbReference type="PANTHER" id="PTHR48099">
    <property type="entry name" value="C-1-TETRAHYDROFOLATE SYNTHASE, CYTOPLASMIC-RELATED"/>
    <property type="match status" value="1"/>
</dbReference>
<dbReference type="UniPathway" id="UPA00193"/>
<dbReference type="PRINTS" id="PR00085">
    <property type="entry name" value="THFDHDRGNASE"/>
</dbReference>
<feature type="domain" description="Tetrahydrofolate dehydrogenase/cyclohydrolase NAD(P)-binding" evidence="14">
    <location>
        <begin position="137"/>
        <end position="283"/>
    </location>
</feature>
<dbReference type="GO" id="GO:0009086">
    <property type="term" value="P:methionine biosynthetic process"/>
    <property type="evidence" value="ECO:0007669"/>
    <property type="project" value="UniProtKB-KW"/>
</dbReference>
<dbReference type="FunFam" id="3.40.50.10860:FF:000005">
    <property type="entry name" value="C-1-tetrahydrofolate synthase, cytoplasmic, putative"/>
    <property type="match status" value="1"/>
</dbReference>
<dbReference type="GO" id="GO:0000105">
    <property type="term" value="P:L-histidine biosynthetic process"/>
    <property type="evidence" value="ECO:0007669"/>
    <property type="project" value="UniProtKB-KW"/>
</dbReference>
<comment type="function">
    <text evidence="12">Catalyzes the oxidation of 5,10-methylenetetrahydrofolate to 5,10-methenyltetrahydrofolate and then the hydrolysis of 5,10-methenyltetrahydrofolate to 10-formyltetrahydrofolate.</text>
</comment>
<protein>
    <recommendedName>
        <fullName evidence="12">Bifunctional protein FolD</fullName>
    </recommendedName>
    <domain>
        <recommendedName>
            <fullName evidence="12">Methylenetetrahydrofolate dehydrogenase</fullName>
            <ecNumber evidence="12">1.5.1.5</ecNumber>
        </recommendedName>
    </domain>
    <domain>
        <recommendedName>
            <fullName evidence="12">Methenyltetrahydrofolate cyclohydrolase</fullName>
            <ecNumber evidence="12">3.5.4.9</ecNumber>
        </recommendedName>
    </domain>
</protein>
<dbReference type="PROSITE" id="PS00767">
    <property type="entry name" value="THF_DHG_CYH_2"/>
    <property type="match status" value="1"/>
</dbReference>
<evidence type="ECO:0000259" key="14">
    <source>
        <dbReference type="Pfam" id="PF02882"/>
    </source>
</evidence>
<dbReference type="Proteomes" id="UP000094256">
    <property type="component" value="Chromosome"/>
</dbReference>
<evidence type="ECO:0000256" key="6">
    <source>
        <dbReference type="ARBA" id="ARBA00022801"/>
    </source>
</evidence>
<dbReference type="InterPro" id="IPR020630">
    <property type="entry name" value="THF_DH/CycHdrlase_cat_dom"/>
</dbReference>
<dbReference type="GO" id="GO:0004488">
    <property type="term" value="F:methylenetetrahydrofolate dehydrogenase (NADP+) activity"/>
    <property type="evidence" value="ECO:0007669"/>
    <property type="project" value="UniProtKB-UniRule"/>
</dbReference>
<keyword evidence="9 12" id="KW-0368">Histidine biosynthesis</keyword>
<keyword evidence="5 12" id="KW-0658">Purine biosynthesis</keyword>
<dbReference type="EC" id="1.5.1.5" evidence="12"/>
<organism evidence="15 16">
    <name type="scientific">Sphingomonas panacis</name>
    <dbReference type="NCBI Taxonomy" id="1560345"/>
    <lineage>
        <taxon>Bacteria</taxon>
        <taxon>Pseudomonadati</taxon>
        <taxon>Pseudomonadota</taxon>
        <taxon>Alphaproteobacteria</taxon>
        <taxon>Sphingomonadales</taxon>
        <taxon>Sphingomonadaceae</taxon>
        <taxon>Sphingomonas</taxon>
    </lineage>
</organism>
<dbReference type="EMBL" id="CP014168">
    <property type="protein sequence ID" value="AOH84336.1"/>
    <property type="molecule type" value="Genomic_DNA"/>
</dbReference>
<dbReference type="GO" id="GO:0035999">
    <property type="term" value="P:tetrahydrofolate interconversion"/>
    <property type="evidence" value="ECO:0007669"/>
    <property type="project" value="UniProtKB-UniRule"/>
</dbReference>
<evidence type="ECO:0000259" key="13">
    <source>
        <dbReference type="Pfam" id="PF00763"/>
    </source>
</evidence>
<evidence type="ECO:0000313" key="16">
    <source>
        <dbReference type="Proteomes" id="UP000094256"/>
    </source>
</evidence>
<dbReference type="STRING" id="1560345.AWL63_10490"/>
<feature type="binding site" evidence="12">
    <location>
        <position position="188"/>
    </location>
    <ligand>
        <name>NADP(+)</name>
        <dbReference type="ChEBI" id="CHEBI:58349"/>
    </ligand>
</feature>
<dbReference type="Pfam" id="PF02882">
    <property type="entry name" value="THF_DHG_CYH_C"/>
    <property type="match status" value="1"/>
</dbReference>
<keyword evidence="3 12" id="KW-0554">One-carbon metabolism</keyword>
<dbReference type="SUPFAM" id="SSF53223">
    <property type="entry name" value="Aminoacid dehydrogenase-like, N-terminal domain"/>
    <property type="match status" value="1"/>
</dbReference>
<dbReference type="InterPro" id="IPR020631">
    <property type="entry name" value="THF_DH/CycHdrlase_NAD-bd_dom"/>
</dbReference>
<evidence type="ECO:0000256" key="11">
    <source>
        <dbReference type="ARBA" id="ARBA00023268"/>
    </source>
</evidence>
<evidence type="ECO:0000256" key="5">
    <source>
        <dbReference type="ARBA" id="ARBA00022755"/>
    </source>
</evidence>
<feature type="binding site" evidence="12">
    <location>
        <position position="229"/>
    </location>
    <ligand>
        <name>NADP(+)</name>
        <dbReference type="ChEBI" id="CHEBI:58349"/>
    </ligand>
</feature>
<keyword evidence="11 12" id="KW-0511">Multifunctional enzyme</keyword>
<keyword evidence="10 12" id="KW-0486">Methionine biosynthesis</keyword>
<evidence type="ECO:0000256" key="4">
    <source>
        <dbReference type="ARBA" id="ARBA00022605"/>
    </source>
</evidence>
<name>A0A1B3ZA83_9SPHN</name>
<feature type="binding site" evidence="12">
    <location>
        <begin position="163"/>
        <end position="165"/>
    </location>
    <ligand>
        <name>NADP(+)</name>
        <dbReference type="ChEBI" id="CHEBI:58349"/>
    </ligand>
</feature>
<dbReference type="OrthoDB" id="9803580at2"/>
<proteinExistence type="inferred from homology"/>
<comment type="similarity">
    <text evidence="12">Belongs to the tetrahydrofolate dehydrogenase/cyclohydrolase family.</text>
</comment>
<dbReference type="CDD" id="cd01080">
    <property type="entry name" value="NAD_bind_m-THF_DH_Cyclohyd"/>
    <property type="match status" value="1"/>
</dbReference>
<keyword evidence="8 12" id="KW-0560">Oxidoreductase</keyword>
<dbReference type="InterPro" id="IPR000672">
    <property type="entry name" value="THF_DH/CycHdrlase"/>
</dbReference>
<dbReference type="HAMAP" id="MF_01576">
    <property type="entry name" value="THF_DHG_CYH"/>
    <property type="match status" value="1"/>
</dbReference>
<evidence type="ECO:0000256" key="9">
    <source>
        <dbReference type="ARBA" id="ARBA00023102"/>
    </source>
</evidence>
<evidence type="ECO:0000256" key="8">
    <source>
        <dbReference type="ARBA" id="ARBA00023002"/>
    </source>
</evidence>
<sequence length="286" mass="29357">MTALAIDGAAQAGAVLADVRARAARMARRPGLAVILVGDDPASHVYVRSKLKRAAEVGFESRTARFSLEVSEADILAHVAAFNAAPEVDGILVQLPLPDHINTLRVMAAIDPDKDVDGLHALNAGKVAQGGAGGLTPCTPLGCLMLIKSVAPDLTGMNAVVLGSSNIVGKPMAALLLAERATVTVAHIHTRDTPFLCCGADVLVTAVGKPRLVRADWIKPGAIVIDVGINRVATPEGGSRLVGDVDFDAVREVASAITPVPGGVGPMTIACLMLNTLTAAQARQVG</sequence>
<dbReference type="AlphaFoldDB" id="A0A1B3ZA83"/>
<evidence type="ECO:0000313" key="15">
    <source>
        <dbReference type="EMBL" id="AOH84336.1"/>
    </source>
</evidence>
<keyword evidence="6 12" id="KW-0378">Hydrolase</keyword>
<comment type="catalytic activity">
    <reaction evidence="12">
        <text>(6R)-5,10-methylene-5,6,7,8-tetrahydrofolate + NADP(+) = (6R)-5,10-methenyltetrahydrofolate + NADPH</text>
        <dbReference type="Rhea" id="RHEA:22812"/>
        <dbReference type="ChEBI" id="CHEBI:15636"/>
        <dbReference type="ChEBI" id="CHEBI:57455"/>
        <dbReference type="ChEBI" id="CHEBI:57783"/>
        <dbReference type="ChEBI" id="CHEBI:58349"/>
        <dbReference type="EC" id="1.5.1.5"/>
    </reaction>
</comment>
<dbReference type="RefSeq" id="WP_069204896.1">
    <property type="nucleotide sequence ID" value="NZ_CP014168.1"/>
</dbReference>
<evidence type="ECO:0000256" key="2">
    <source>
        <dbReference type="ARBA" id="ARBA00011738"/>
    </source>
</evidence>
<dbReference type="GO" id="GO:0005829">
    <property type="term" value="C:cytosol"/>
    <property type="evidence" value="ECO:0007669"/>
    <property type="project" value="TreeGrafter"/>
</dbReference>
<dbReference type="InterPro" id="IPR046346">
    <property type="entry name" value="Aminoacid_DH-like_N_sf"/>
</dbReference>
<keyword evidence="4 12" id="KW-0028">Amino-acid biosynthesis</keyword>
<dbReference type="GO" id="GO:0004477">
    <property type="term" value="F:methenyltetrahydrofolate cyclohydrolase activity"/>
    <property type="evidence" value="ECO:0007669"/>
    <property type="project" value="UniProtKB-UniRule"/>
</dbReference>
<evidence type="ECO:0000256" key="1">
    <source>
        <dbReference type="ARBA" id="ARBA00004777"/>
    </source>
</evidence>
<gene>
    <name evidence="12" type="primary">folD</name>
    <name evidence="15" type="ORF">AWL63_10490</name>
</gene>
<dbReference type="Gene3D" id="3.40.50.10860">
    <property type="entry name" value="Leucine Dehydrogenase, chain A, domain 1"/>
    <property type="match status" value="1"/>
</dbReference>
<feature type="domain" description="Tetrahydrofolate dehydrogenase/cyclohydrolase catalytic" evidence="13">
    <location>
        <begin position="6"/>
        <end position="117"/>
    </location>
</feature>
<keyword evidence="16" id="KW-1185">Reference proteome</keyword>
<keyword evidence="7 12" id="KW-0521">NADP</keyword>
<evidence type="ECO:0000256" key="3">
    <source>
        <dbReference type="ARBA" id="ARBA00022563"/>
    </source>
</evidence>
<evidence type="ECO:0000256" key="12">
    <source>
        <dbReference type="HAMAP-Rule" id="MF_01576"/>
    </source>
</evidence>
<dbReference type="InterPro" id="IPR036291">
    <property type="entry name" value="NAD(P)-bd_dom_sf"/>
</dbReference>
<evidence type="ECO:0000256" key="7">
    <source>
        <dbReference type="ARBA" id="ARBA00022857"/>
    </source>
</evidence>
<accession>A0A1B3ZA83</accession>
<reference evidence="15 16" key="1">
    <citation type="submission" date="2016-01" db="EMBL/GenBank/DDBJ databases">
        <title>Complete genome and mega plasmid sequence of Sphingomonas panacis DCY99 elicits systemic resistance in rice to Xanthomonas oryzae.</title>
        <authorList>
            <person name="Kim Y.J."/>
            <person name="Yang D.C."/>
            <person name="Sing P."/>
        </authorList>
    </citation>
    <scope>NUCLEOTIDE SEQUENCE [LARGE SCALE GENOMIC DNA]</scope>
    <source>
        <strain evidence="15 16">DCY99</strain>
    </source>
</reference>
<dbReference type="InterPro" id="IPR020867">
    <property type="entry name" value="THF_DH/CycHdrlase_CS"/>
</dbReference>